<proteinExistence type="inferred from homology"/>
<dbReference type="SUPFAM" id="SSF51989">
    <property type="entry name" value="Glycosyl hydrolases family 6, cellulases"/>
    <property type="match status" value="1"/>
</dbReference>
<dbReference type="Gene3D" id="3.20.20.40">
    <property type="entry name" value="1, 4-beta cellobiohydrolase"/>
    <property type="match status" value="1"/>
</dbReference>
<dbReference type="Proteomes" id="UP000657574">
    <property type="component" value="Unassembled WGS sequence"/>
</dbReference>
<comment type="caution">
    <text evidence="3">The sequence shown here is derived from an EMBL/GenBank/DDBJ whole genome shotgun (WGS) entry which is preliminary data.</text>
</comment>
<evidence type="ECO:0000313" key="3">
    <source>
        <dbReference type="EMBL" id="GGI99999.1"/>
    </source>
</evidence>
<dbReference type="EC" id="3.2.1.-" evidence="1"/>
<reference evidence="3" key="2">
    <citation type="submission" date="2020-09" db="EMBL/GenBank/DDBJ databases">
        <authorList>
            <person name="Sun Q."/>
            <person name="Ohkuma M."/>
        </authorList>
    </citation>
    <scope>NUCLEOTIDE SEQUENCE</scope>
    <source>
        <strain evidence="3">JCM 3086</strain>
    </source>
</reference>
<keyword evidence="4" id="KW-1185">Reference proteome</keyword>
<keyword evidence="1" id="KW-0624">Polysaccharide degradation</keyword>
<comment type="similarity">
    <text evidence="1">Belongs to the glycosyl hydrolase family 6.</text>
</comment>
<keyword evidence="1" id="KW-0326">Glycosidase</keyword>
<dbReference type="AlphaFoldDB" id="A0A917NGU4"/>
<dbReference type="GO" id="GO:0004553">
    <property type="term" value="F:hydrolase activity, hydrolyzing O-glycosyl compounds"/>
    <property type="evidence" value="ECO:0007669"/>
    <property type="project" value="InterPro"/>
</dbReference>
<sequence length="119" mass="12463">MRTEPERRTMVVSSSLYRHPDSQVLDRVRAHPGDPRAPDIASRIAGQPAAVWFTDHSPGTIAARVRAVTSGAAAQGRVPVLVAYAVPGRDCGGASEACPTVPRTTPGATPSRAGWAPAR</sequence>
<dbReference type="Pfam" id="PF01341">
    <property type="entry name" value="Glyco_hydro_6"/>
    <property type="match status" value="1"/>
</dbReference>
<protein>
    <recommendedName>
        <fullName evidence="1">Glucanase</fullName>
        <ecNumber evidence="1">3.2.1.-</ecNumber>
    </recommendedName>
</protein>
<keyword evidence="1" id="KW-0119">Carbohydrate metabolism</keyword>
<keyword evidence="1" id="KW-0378">Hydrolase</keyword>
<gene>
    <name evidence="3" type="ORF">GCM10010121_007850</name>
</gene>
<dbReference type="InterPro" id="IPR016288">
    <property type="entry name" value="Beta_cellobiohydrolase"/>
</dbReference>
<evidence type="ECO:0000256" key="1">
    <source>
        <dbReference type="RuleBase" id="RU361186"/>
    </source>
</evidence>
<feature type="region of interest" description="Disordered" evidence="2">
    <location>
        <begin position="92"/>
        <end position="119"/>
    </location>
</feature>
<dbReference type="PRINTS" id="PR00733">
    <property type="entry name" value="GLHYDRLASE6"/>
</dbReference>
<name>A0A917NGU4_9ACTN</name>
<organism evidence="3 4">
    <name type="scientific">Streptomyces brasiliensis</name>
    <dbReference type="NCBI Taxonomy" id="1954"/>
    <lineage>
        <taxon>Bacteria</taxon>
        <taxon>Bacillati</taxon>
        <taxon>Actinomycetota</taxon>
        <taxon>Actinomycetes</taxon>
        <taxon>Kitasatosporales</taxon>
        <taxon>Streptomycetaceae</taxon>
        <taxon>Streptomyces</taxon>
    </lineage>
</organism>
<evidence type="ECO:0000256" key="2">
    <source>
        <dbReference type="SAM" id="MobiDB-lite"/>
    </source>
</evidence>
<keyword evidence="1" id="KW-0136">Cellulose degradation</keyword>
<dbReference type="InterPro" id="IPR036434">
    <property type="entry name" value="Beta_cellobiohydrolase_sf"/>
</dbReference>
<dbReference type="EMBL" id="BMQA01000002">
    <property type="protein sequence ID" value="GGI99999.1"/>
    <property type="molecule type" value="Genomic_DNA"/>
</dbReference>
<evidence type="ECO:0000313" key="4">
    <source>
        <dbReference type="Proteomes" id="UP000657574"/>
    </source>
</evidence>
<accession>A0A917NGU4</accession>
<reference evidence="3" key="1">
    <citation type="journal article" date="2014" name="Int. J. Syst. Evol. Microbiol.">
        <title>Complete genome sequence of Corynebacterium casei LMG S-19264T (=DSM 44701T), isolated from a smear-ripened cheese.</title>
        <authorList>
            <consortium name="US DOE Joint Genome Institute (JGI-PGF)"/>
            <person name="Walter F."/>
            <person name="Albersmeier A."/>
            <person name="Kalinowski J."/>
            <person name="Ruckert C."/>
        </authorList>
    </citation>
    <scope>NUCLEOTIDE SEQUENCE</scope>
    <source>
        <strain evidence="3">JCM 3086</strain>
    </source>
</reference>
<dbReference type="GO" id="GO:0030245">
    <property type="term" value="P:cellulose catabolic process"/>
    <property type="evidence" value="ECO:0007669"/>
    <property type="project" value="UniProtKB-KW"/>
</dbReference>